<dbReference type="GO" id="GO:0055085">
    <property type="term" value="P:transmembrane transport"/>
    <property type="evidence" value="ECO:0007669"/>
    <property type="project" value="InterPro"/>
</dbReference>
<feature type="transmembrane region" description="Helical" evidence="6">
    <location>
        <begin position="466"/>
        <end position="485"/>
    </location>
</feature>
<feature type="transmembrane region" description="Helical" evidence="6">
    <location>
        <begin position="312"/>
        <end position="332"/>
    </location>
</feature>
<proteinExistence type="predicted"/>
<feature type="transmembrane region" description="Helical" evidence="6">
    <location>
        <begin position="367"/>
        <end position="384"/>
    </location>
</feature>
<sequence length="872" mass="97119">MSTEELDKPQGLVMGQKRRRSSAPTVNGNSSQVIVARAPFTQSAFDEVHLNRSALQKKPVLQKIKENAYCSKRRVWKLASMYMPIIKYIRYYKFKENAVADVVSGLTVGIVHIPQALAFGALTSVKVEDGLFTSLWPVLIYIIFGTSAHVSMGTSAVICILTAATIDREGLAWASARPEIMNRTGNGTVLDDIPEYMDFKENLSMAIALISGLMMIAMGFLKLGFITAYLSESFFTAFTSAAAVHIGVSQIPAMFGIKTDRFAGAFKIVKMVIAIFSELSNTNIAALLCAVISCIIIWLVKDCINERFKHKLYAPIPIELFIVIFGTVASYFGEFRYQFQVEVVGKIPTTIPPPSIPIEGLKLASNYLVDCFILAILIFANTIAMGKICAKKHNYEIDDNQEMLAYGMCNALSSFFNCFPSSVSPPRSMVASSMNARTTLNGIFSSILMLLVILIVSQLFQELPKSVLAAIIFIALKGLFIQIVDGRKFWRINKFDFVIWFFTFFATVFLDIDLGLGIGVCVSLITVVFQTQFARGYKIGFTKSDPCFVEHKRYQDSSEVPGIKIFRFQSSLYFANAEIFRNMLYRCTVNPRKLLKGLKKREKRIIQANNERIAQGLPPEQRRNSVMMGDSGMVSHSSSASLNKFTTFDSDKNSPSKLSSSESVHAERIRRVSLPNMDKQKFPVVEEDAEMTSVNGDLGVPSGYNTVIGKSVASSPDRYIKKSENGSGSLESPSRRVSMVSINFDDYEEDPVDGDELITDEKLKQMRKIHHIIIDCVTINYIDASGVNVLSHIFTEYGHVNIKVFLAGCSADMRRALVHAGAMEKIPHEHLFIDVHDAIVVARPQRILPLPLEALEDFSDEEAIEDSYVTKM</sequence>
<feature type="transmembrane region" description="Helical" evidence="6">
    <location>
        <begin position="206"/>
        <end position="228"/>
    </location>
</feature>
<evidence type="ECO:0000256" key="2">
    <source>
        <dbReference type="ARBA" id="ARBA00022692"/>
    </source>
</evidence>
<keyword evidence="4 6" id="KW-0472">Membrane</keyword>
<dbReference type="EMBL" id="CAXITT010000210">
    <property type="protein sequence ID" value="CAL1535770.1"/>
    <property type="molecule type" value="Genomic_DNA"/>
</dbReference>
<name>A0AAV2HNY8_LYMST</name>
<feature type="region of interest" description="Disordered" evidence="5">
    <location>
        <begin position="1"/>
        <end position="29"/>
    </location>
</feature>
<dbReference type="InterPro" id="IPR001902">
    <property type="entry name" value="SLC26A/SulP_fam"/>
</dbReference>
<dbReference type="PANTHER" id="PTHR11814">
    <property type="entry name" value="SULFATE TRANSPORTER"/>
    <property type="match status" value="1"/>
</dbReference>
<dbReference type="Gene3D" id="3.30.750.24">
    <property type="entry name" value="STAS domain"/>
    <property type="match status" value="1"/>
</dbReference>
<evidence type="ECO:0000313" key="9">
    <source>
        <dbReference type="Proteomes" id="UP001497497"/>
    </source>
</evidence>
<feature type="transmembrane region" description="Helical" evidence="6">
    <location>
        <begin position="439"/>
        <end position="460"/>
    </location>
</feature>
<dbReference type="Pfam" id="PF01740">
    <property type="entry name" value="STAS"/>
    <property type="match status" value="1"/>
</dbReference>
<organism evidence="8 9">
    <name type="scientific">Lymnaea stagnalis</name>
    <name type="common">Great pond snail</name>
    <name type="synonym">Helix stagnalis</name>
    <dbReference type="NCBI Taxonomy" id="6523"/>
    <lineage>
        <taxon>Eukaryota</taxon>
        <taxon>Metazoa</taxon>
        <taxon>Spiralia</taxon>
        <taxon>Lophotrochozoa</taxon>
        <taxon>Mollusca</taxon>
        <taxon>Gastropoda</taxon>
        <taxon>Heterobranchia</taxon>
        <taxon>Euthyneura</taxon>
        <taxon>Panpulmonata</taxon>
        <taxon>Hygrophila</taxon>
        <taxon>Lymnaeoidea</taxon>
        <taxon>Lymnaeidae</taxon>
        <taxon>Lymnaea</taxon>
    </lineage>
</organism>
<feature type="transmembrane region" description="Helical" evidence="6">
    <location>
        <begin position="497"/>
        <end position="529"/>
    </location>
</feature>
<dbReference type="CDD" id="cd07042">
    <property type="entry name" value="STAS_SulP_like_sulfate_transporter"/>
    <property type="match status" value="1"/>
</dbReference>
<feature type="domain" description="STAS" evidence="7">
    <location>
        <begin position="553"/>
        <end position="842"/>
    </location>
</feature>
<dbReference type="InterPro" id="IPR002645">
    <property type="entry name" value="STAS_dom"/>
</dbReference>
<evidence type="ECO:0000256" key="6">
    <source>
        <dbReference type="SAM" id="Phobius"/>
    </source>
</evidence>
<comment type="subcellular location">
    <subcellularLocation>
        <location evidence="1">Membrane</location>
        <topology evidence="1">Multi-pass membrane protein</topology>
    </subcellularLocation>
</comment>
<keyword evidence="3 6" id="KW-1133">Transmembrane helix</keyword>
<dbReference type="InterPro" id="IPR011547">
    <property type="entry name" value="SLC26A/SulP_dom"/>
</dbReference>
<gene>
    <name evidence="8" type="ORF">GSLYS_00009730001</name>
</gene>
<dbReference type="Proteomes" id="UP001497497">
    <property type="component" value="Unassembled WGS sequence"/>
</dbReference>
<evidence type="ECO:0000256" key="4">
    <source>
        <dbReference type="ARBA" id="ARBA00023136"/>
    </source>
</evidence>
<dbReference type="Pfam" id="PF00916">
    <property type="entry name" value="Sulfate_transp"/>
    <property type="match status" value="1"/>
</dbReference>
<protein>
    <recommendedName>
        <fullName evidence="7">STAS domain-containing protein</fullName>
    </recommendedName>
</protein>
<feature type="transmembrane region" description="Helical" evidence="6">
    <location>
        <begin position="98"/>
        <end position="118"/>
    </location>
</feature>
<evidence type="ECO:0000256" key="3">
    <source>
        <dbReference type="ARBA" id="ARBA00022989"/>
    </source>
</evidence>
<feature type="transmembrane region" description="Helical" evidence="6">
    <location>
        <begin position="283"/>
        <end position="300"/>
    </location>
</feature>
<evidence type="ECO:0000256" key="1">
    <source>
        <dbReference type="ARBA" id="ARBA00004141"/>
    </source>
</evidence>
<dbReference type="SUPFAM" id="SSF52091">
    <property type="entry name" value="SpoIIaa-like"/>
    <property type="match status" value="1"/>
</dbReference>
<keyword evidence="9" id="KW-1185">Reference proteome</keyword>
<dbReference type="InterPro" id="IPR036513">
    <property type="entry name" value="STAS_dom_sf"/>
</dbReference>
<feature type="transmembrane region" description="Helical" evidence="6">
    <location>
        <begin position="138"/>
        <end position="161"/>
    </location>
</feature>
<dbReference type="AlphaFoldDB" id="A0AAV2HNY8"/>
<accession>A0AAV2HNY8</accession>
<comment type="caution">
    <text evidence="8">The sequence shown here is derived from an EMBL/GenBank/DDBJ whole genome shotgun (WGS) entry which is preliminary data.</text>
</comment>
<evidence type="ECO:0000256" key="5">
    <source>
        <dbReference type="SAM" id="MobiDB-lite"/>
    </source>
</evidence>
<dbReference type="NCBIfam" id="TIGR00815">
    <property type="entry name" value="sulP"/>
    <property type="match status" value="1"/>
</dbReference>
<evidence type="ECO:0000259" key="7">
    <source>
        <dbReference type="PROSITE" id="PS50801"/>
    </source>
</evidence>
<keyword evidence="2 6" id="KW-0812">Transmembrane</keyword>
<evidence type="ECO:0000313" key="8">
    <source>
        <dbReference type="EMBL" id="CAL1535770.1"/>
    </source>
</evidence>
<reference evidence="8 9" key="1">
    <citation type="submission" date="2024-04" db="EMBL/GenBank/DDBJ databases">
        <authorList>
            <consortium name="Genoscope - CEA"/>
            <person name="William W."/>
        </authorList>
    </citation>
    <scope>NUCLEOTIDE SEQUENCE [LARGE SCALE GENOMIC DNA]</scope>
</reference>
<dbReference type="GO" id="GO:0016020">
    <property type="term" value="C:membrane"/>
    <property type="evidence" value="ECO:0007669"/>
    <property type="project" value="UniProtKB-SubCell"/>
</dbReference>
<dbReference type="PROSITE" id="PS50801">
    <property type="entry name" value="STAS"/>
    <property type="match status" value="1"/>
</dbReference>